<dbReference type="InterPro" id="IPR020476">
    <property type="entry name" value="Nudix_hydrolase"/>
</dbReference>
<dbReference type="PROSITE" id="PS51462">
    <property type="entry name" value="NUDIX"/>
    <property type="match status" value="1"/>
</dbReference>
<dbReference type="STRING" id="67386.AQI95_41400"/>
<dbReference type="InterPro" id="IPR000086">
    <property type="entry name" value="NUDIX_hydrolase_dom"/>
</dbReference>
<dbReference type="InterPro" id="IPR015797">
    <property type="entry name" value="NUDIX_hydrolase-like_dom_sf"/>
</dbReference>
<dbReference type="GO" id="GO:0016787">
    <property type="term" value="F:hydrolase activity"/>
    <property type="evidence" value="ECO:0007669"/>
    <property type="project" value="UniProtKB-KW"/>
</dbReference>
<dbReference type="InterPro" id="IPR020084">
    <property type="entry name" value="NUDIX_hydrolase_CS"/>
</dbReference>
<dbReference type="PROSITE" id="PS00893">
    <property type="entry name" value="NUDIX_BOX"/>
    <property type="match status" value="1"/>
</dbReference>
<dbReference type="AlphaFoldDB" id="A0A101NRI3"/>
<reference evidence="5 6" key="1">
    <citation type="submission" date="2015-10" db="EMBL/GenBank/DDBJ databases">
        <title>Draft genome sequence of Streptomyces yokosukanensis DSM 40224, type strain for the species Streptomyces yokosukanensis.</title>
        <authorList>
            <person name="Ruckert C."/>
            <person name="Winkler A."/>
            <person name="Kalinowski J."/>
            <person name="Kampfer P."/>
            <person name="Glaeser S."/>
        </authorList>
    </citation>
    <scope>NUCLEOTIDE SEQUENCE [LARGE SCALE GENOMIC DNA]</scope>
    <source>
        <strain evidence="5 6">DSM 40224</strain>
    </source>
</reference>
<dbReference type="CDD" id="cd04678">
    <property type="entry name" value="NUDIX_MTH2_Nudt15"/>
    <property type="match status" value="1"/>
</dbReference>
<dbReference type="Gene3D" id="3.90.79.10">
    <property type="entry name" value="Nucleoside Triphosphate Pyrophosphohydrolase"/>
    <property type="match status" value="1"/>
</dbReference>
<keyword evidence="2 3" id="KW-0378">Hydrolase</keyword>
<dbReference type="SUPFAM" id="SSF55811">
    <property type="entry name" value="Nudix"/>
    <property type="match status" value="1"/>
</dbReference>
<dbReference type="Proteomes" id="UP000053127">
    <property type="component" value="Unassembled WGS sequence"/>
</dbReference>
<dbReference type="EMBL" id="LMWN01000079">
    <property type="protein sequence ID" value="KUM98049.1"/>
    <property type="molecule type" value="Genomic_DNA"/>
</dbReference>
<comment type="similarity">
    <text evidence="1 3">Belongs to the Nudix hydrolase family.</text>
</comment>
<evidence type="ECO:0000256" key="1">
    <source>
        <dbReference type="ARBA" id="ARBA00005582"/>
    </source>
</evidence>
<dbReference type="PRINTS" id="PR00502">
    <property type="entry name" value="NUDIXFAMILY"/>
</dbReference>
<comment type="caution">
    <text evidence="5">The sequence shown here is derived from an EMBL/GenBank/DDBJ whole genome shotgun (WGS) entry which is preliminary data.</text>
</comment>
<dbReference type="RefSeq" id="WP_067136302.1">
    <property type="nucleotide sequence ID" value="NZ_KQ948236.1"/>
</dbReference>
<name>A0A101NRI3_9ACTN</name>
<dbReference type="PANTHER" id="PTHR16099:SF5">
    <property type="entry name" value="NUCLEOTIDE TRIPHOSPHATE DIPHOSPHATASE NUDT15"/>
    <property type="match status" value="1"/>
</dbReference>
<evidence type="ECO:0000313" key="5">
    <source>
        <dbReference type="EMBL" id="KUM98049.1"/>
    </source>
</evidence>
<feature type="domain" description="Nudix hydrolase" evidence="4">
    <location>
        <begin position="9"/>
        <end position="140"/>
    </location>
</feature>
<evidence type="ECO:0000256" key="3">
    <source>
        <dbReference type="RuleBase" id="RU003476"/>
    </source>
</evidence>
<accession>A0A101NRI3</accession>
<protein>
    <recommendedName>
        <fullName evidence="4">Nudix hydrolase domain-containing protein</fullName>
    </recommendedName>
</protein>
<keyword evidence="6" id="KW-1185">Reference proteome</keyword>
<gene>
    <name evidence="5" type="ORF">AQI95_41400</name>
</gene>
<sequence length="162" mass="17202">MTASVKRREPVVGVGAIVMRPDGAVLIGHRIKPGETASWCLPGGHVEAGEDFETAAVREIAEESGIREVTGARVFAVVLHTEADRTQVTAGVVVRPTDKVAVAATLEPEVFDRWVWASPEELPVPLFPASAALLAVWQEKPVPEGWTVYPAAATVASAEEGQ</sequence>
<dbReference type="OrthoDB" id="4035289at2"/>
<evidence type="ECO:0000256" key="2">
    <source>
        <dbReference type="ARBA" id="ARBA00022801"/>
    </source>
</evidence>
<dbReference type="PANTHER" id="PTHR16099">
    <property type="entry name" value="8-OXO-DGTP DIPHOSPHATES NUDT15"/>
    <property type="match status" value="1"/>
</dbReference>
<dbReference type="Pfam" id="PF00293">
    <property type="entry name" value="NUDIX"/>
    <property type="match status" value="1"/>
</dbReference>
<evidence type="ECO:0000259" key="4">
    <source>
        <dbReference type="PROSITE" id="PS51462"/>
    </source>
</evidence>
<organism evidence="5 6">
    <name type="scientific">Streptomyces yokosukanensis</name>
    <dbReference type="NCBI Taxonomy" id="67386"/>
    <lineage>
        <taxon>Bacteria</taxon>
        <taxon>Bacillati</taxon>
        <taxon>Actinomycetota</taxon>
        <taxon>Actinomycetes</taxon>
        <taxon>Kitasatosporales</taxon>
        <taxon>Streptomycetaceae</taxon>
        <taxon>Streptomyces</taxon>
    </lineage>
</organism>
<evidence type="ECO:0000313" key="6">
    <source>
        <dbReference type="Proteomes" id="UP000053127"/>
    </source>
</evidence>
<proteinExistence type="inferred from homology"/>